<dbReference type="GO" id="GO:0019441">
    <property type="term" value="P:L-tryptophan catabolic process to kynurenine"/>
    <property type="evidence" value="ECO:0007669"/>
    <property type="project" value="InterPro"/>
</dbReference>
<dbReference type="AlphaFoldDB" id="A0A8J3JFH6"/>
<evidence type="ECO:0000313" key="2">
    <source>
        <dbReference type="Proteomes" id="UP000612808"/>
    </source>
</evidence>
<evidence type="ECO:0000313" key="1">
    <source>
        <dbReference type="EMBL" id="GID15729.1"/>
    </source>
</evidence>
<dbReference type="GO" id="GO:0004061">
    <property type="term" value="F:arylformamidase activity"/>
    <property type="evidence" value="ECO:0007669"/>
    <property type="project" value="InterPro"/>
</dbReference>
<proteinExistence type="predicted"/>
<protein>
    <submittedName>
        <fullName evidence="1">Cyclase</fullName>
    </submittedName>
</protein>
<dbReference type="EMBL" id="BOMB01000047">
    <property type="protein sequence ID" value="GID15729.1"/>
    <property type="molecule type" value="Genomic_DNA"/>
</dbReference>
<dbReference type="Pfam" id="PF04199">
    <property type="entry name" value="Cyclase"/>
    <property type="match status" value="1"/>
</dbReference>
<dbReference type="PANTHER" id="PTHR43564:SF2">
    <property type="entry name" value="BLR6059 PROTEIN"/>
    <property type="match status" value="1"/>
</dbReference>
<sequence length="272" mass="28740">MVSRRGVAAGGIAAVAGGLGGLALGGGPAAAGGGVRLDRMRLVSLSHVNDPATTNVFPGDPPFRFRTIATIPDDGYLLHYVEEGEHTGTHWGAPGHFNTGEPLADELDPSDLFLPAVKVDVREQCRDDPDYAVSVEDLKAWERRHGRIPDGAMVVLWTGWDAKWGTDAYPNADAEGVMHQPGFGLPAVRWLVDTGRLGRTGGTGTDTFSPDVGTDETYAVSKLVYQEHRISLEVLGNLAALPETGAWVLAGGPIHRHGAGSTATIFAFVPTD</sequence>
<dbReference type="PANTHER" id="PTHR43564">
    <property type="entry name" value="KYNURENINE FORMAMIDASE-LIKE PROTEIN"/>
    <property type="match status" value="1"/>
</dbReference>
<dbReference type="InterPro" id="IPR007325">
    <property type="entry name" value="KFase/CYL"/>
</dbReference>
<comment type="caution">
    <text evidence="1">The sequence shown here is derived from an EMBL/GenBank/DDBJ whole genome shotgun (WGS) entry which is preliminary data.</text>
</comment>
<keyword evidence="2" id="KW-1185">Reference proteome</keyword>
<gene>
    <name evidence="1" type="ORF">Aru02nite_66180</name>
</gene>
<reference evidence="1" key="1">
    <citation type="submission" date="2021-01" db="EMBL/GenBank/DDBJ databases">
        <title>Whole genome shotgun sequence of Actinocatenispora rupis NBRC 107355.</title>
        <authorList>
            <person name="Komaki H."/>
            <person name="Tamura T."/>
        </authorList>
    </citation>
    <scope>NUCLEOTIDE SEQUENCE</scope>
    <source>
        <strain evidence="1">NBRC 107355</strain>
    </source>
</reference>
<organism evidence="1 2">
    <name type="scientific">Actinocatenispora rupis</name>
    <dbReference type="NCBI Taxonomy" id="519421"/>
    <lineage>
        <taxon>Bacteria</taxon>
        <taxon>Bacillati</taxon>
        <taxon>Actinomycetota</taxon>
        <taxon>Actinomycetes</taxon>
        <taxon>Micromonosporales</taxon>
        <taxon>Micromonosporaceae</taxon>
        <taxon>Actinocatenispora</taxon>
    </lineage>
</organism>
<dbReference type="Gene3D" id="3.50.30.50">
    <property type="entry name" value="Putative cyclase"/>
    <property type="match status" value="1"/>
</dbReference>
<name>A0A8J3JFH6_9ACTN</name>
<dbReference type="SUPFAM" id="SSF102198">
    <property type="entry name" value="Putative cyclase"/>
    <property type="match status" value="1"/>
</dbReference>
<dbReference type="InterPro" id="IPR037175">
    <property type="entry name" value="KFase_sf"/>
</dbReference>
<accession>A0A8J3JFH6</accession>
<dbReference type="Proteomes" id="UP000612808">
    <property type="component" value="Unassembled WGS sequence"/>
</dbReference>